<comment type="subcellular location">
    <subcellularLocation>
        <location evidence="1">Membrane</location>
        <topology evidence="1">Multi-pass membrane protein</topology>
    </subcellularLocation>
</comment>
<name>A0A9P8NDI4_ASPFM</name>
<evidence type="ECO:0000313" key="7">
    <source>
        <dbReference type="EMBL" id="KAH1898100.1"/>
    </source>
</evidence>
<dbReference type="Gene3D" id="1.20.1720.10">
    <property type="entry name" value="Multidrug resistance protein D"/>
    <property type="match status" value="1"/>
</dbReference>
<organism evidence="7 8">
    <name type="scientific">Aspergillus fumigatus</name>
    <name type="common">Neosartorya fumigata</name>
    <dbReference type="NCBI Taxonomy" id="746128"/>
    <lineage>
        <taxon>Eukaryota</taxon>
        <taxon>Fungi</taxon>
        <taxon>Dikarya</taxon>
        <taxon>Ascomycota</taxon>
        <taxon>Pezizomycotina</taxon>
        <taxon>Eurotiomycetes</taxon>
        <taxon>Eurotiomycetidae</taxon>
        <taxon>Eurotiales</taxon>
        <taxon>Aspergillaceae</taxon>
        <taxon>Aspergillus</taxon>
        <taxon>Aspergillus subgen. Fumigati</taxon>
    </lineage>
</organism>
<dbReference type="GO" id="GO:0005886">
    <property type="term" value="C:plasma membrane"/>
    <property type="evidence" value="ECO:0007669"/>
    <property type="project" value="TreeGrafter"/>
</dbReference>
<keyword evidence="2 5" id="KW-0812">Transmembrane</keyword>
<feature type="transmembrane region" description="Helical" evidence="5">
    <location>
        <begin position="308"/>
        <end position="326"/>
    </location>
</feature>
<gene>
    <name evidence="7" type="ORF">KXV57_009742</name>
</gene>
<evidence type="ECO:0000313" key="8">
    <source>
        <dbReference type="Proteomes" id="UP000813423"/>
    </source>
</evidence>
<dbReference type="PROSITE" id="PS50850">
    <property type="entry name" value="MFS"/>
    <property type="match status" value="1"/>
</dbReference>
<feature type="transmembrane region" description="Helical" evidence="5">
    <location>
        <begin position="167"/>
        <end position="193"/>
    </location>
</feature>
<keyword evidence="3 5" id="KW-1133">Transmembrane helix</keyword>
<dbReference type="Proteomes" id="UP000813423">
    <property type="component" value="Unassembled WGS sequence"/>
</dbReference>
<evidence type="ECO:0000256" key="3">
    <source>
        <dbReference type="ARBA" id="ARBA00022989"/>
    </source>
</evidence>
<evidence type="ECO:0000256" key="5">
    <source>
        <dbReference type="SAM" id="Phobius"/>
    </source>
</evidence>
<dbReference type="SUPFAM" id="SSF103473">
    <property type="entry name" value="MFS general substrate transporter"/>
    <property type="match status" value="1"/>
</dbReference>
<evidence type="ECO:0000259" key="6">
    <source>
        <dbReference type="PROSITE" id="PS50850"/>
    </source>
</evidence>
<dbReference type="Pfam" id="PF07690">
    <property type="entry name" value="MFS_1"/>
    <property type="match status" value="1"/>
</dbReference>
<dbReference type="PANTHER" id="PTHR23502">
    <property type="entry name" value="MAJOR FACILITATOR SUPERFAMILY"/>
    <property type="match status" value="1"/>
</dbReference>
<feature type="transmembrane region" description="Helical" evidence="5">
    <location>
        <begin position="134"/>
        <end position="155"/>
    </location>
</feature>
<comment type="caution">
    <text evidence="7">The sequence shown here is derived from an EMBL/GenBank/DDBJ whole genome shotgun (WGS) entry which is preliminary data.</text>
</comment>
<keyword evidence="4 5" id="KW-0472">Membrane</keyword>
<evidence type="ECO:0000256" key="1">
    <source>
        <dbReference type="ARBA" id="ARBA00004141"/>
    </source>
</evidence>
<accession>A0A9P8NDI4</accession>
<feature type="transmembrane region" description="Helical" evidence="5">
    <location>
        <begin position="213"/>
        <end position="231"/>
    </location>
</feature>
<feature type="transmembrane region" description="Helical" evidence="5">
    <location>
        <begin position="78"/>
        <end position="98"/>
    </location>
</feature>
<evidence type="ECO:0000256" key="4">
    <source>
        <dbReference type="ARBA" id="ARBA00023136"/>
    </source>
</evidence>
<feature type="domain" description="Major facilitator superfamily (MFS) profile" evidence="6">
    <location>
        <begin position="43"/>
        <end position="365"/>
    </location>
</feature>
<protein>
    <recommendedName>
        <fullName evidence="6">Major facilitator superfamily (MFS) profile domain-containing protein</fullName>
    </recommendedName>
</protein>
<dbReference type="AlphaFoldDB" id="A0A9P8NDI4"/>
<dbReference type="GO" id="GO:0022857">
    <property type="term" value="F:transmembrane transporter activity"/>
    <property type="evidence" value="ECO:0007669"/>
    <property type="project" value="InterPro"/>
</dbReference>
<sequence length="365" mass="39748">MGPSAGENAHETDQESRYCSLIDFDADDPDLPLNWSFSRKIWVTSMVAILNLIGTIASSIFGTGIKEFMQEFNVSNEIAVQGATLFLAGYIFGFLIFGPLSERFGRKWPMLIGITASSLFDLMPALGTNVATVLIGRFFGGLFGVAPVTIFGGVLSDCGPLAQRGIAMALAVSLVFSGPTWGPSFVYGVMFLFYQMYPVAFGDDRNWTTSLKYLPLLAIITGTFVGALGIVHHNHLYFRHHCHNPDGMFWFAWTASPDNVSWASPICASFMTGCGMYLLFIQGWNYIIDCYTSMANSAMGINGSMRSVFGAVFPLFANQMVGALGVAKTTTVLAAVSVMLVPVPVCFWYWGSRIRAWSSAEVIGS</sequence>
<feature type="transmembrane region" description="Helical" evidence="5">
    <location>
        <begin position="332"/>
        <end position="350"/>
    </location>
</feature>
<evidence type="ECO:0000256" key="2">
    <source>
        <dbReference type="ARBA" id="ARBA00022692"/>
    </source>
</evidence>
<feature type="transmembrane region" description="Helical" evidence="5">
    <location>
        <begin position="41"/>
        <end position="66"/>
    </location>
</feature>
<dbReference type="InterPro" id="IPR036259">
    <property type="entry name" value="MFS_trans_sf"/>
</dbReference>
<dbReference type="EMBL" id="JAIBSC010000099">
    <property type="protein sequence ID" value="KAH1898100.1"/>
    <property type="molecule type" value="Genomic_DNA"/>
</dbReference>
<reference evidence="7" key="1">
    <citation type="submission" date="2021-08" db="EMBL/GenBank/DDBJ databases">
        <title>Global Aspergillus fumigatus from environmental and clinical sources.</title>
        <authorList>
            <person name="Barber A."/>
            <person name="Sae-Ong T."/>
        </authorList>
    </citation>
    <scope>NUCLEOTIDE SEQUENCE</scope>
    <source>
        <strain evidence="7">NRZ-2016-071</strain>
    </source>
</reference>
<dbReference type="PANTHER" id="PTHR23502:SF156">
    <property type="entry name" value="TRANSPORTER, PUTATIVE (AFU_ORTHOLOGUE AFUA_5G00420)-RELATED"/>
    <property type="match status" value="1"/>
</dbReference>
<dbReference type="InterPro" id="IPR011701">
    <property type="entry name" value="MFS"/>
</dbReference>
<proteinExistence type="predicted"/>
<dbReference type="InterPro" id="IPR020846">
    <property type="entry name" value="MFS_dom"/>
</dbReference>